<dbReference type="PROSITE" id="PS00383">
    <property type="entry name" value="TYR_PHOSPHATASE_1"/>
    <property type="match status" value="1"/>
</dbReference>
<dbReference type="GO" id="GO:0000278">
    <property type="term" value="P:mitotic cell cycle"/>
    <property type="evidence" value="ECO:0007669"/>
    <property type="project" value="UniProtKB-ARBA"/>
</dbReference>
<accession>A0A427XGP3</accession>
<dbReference type="InterPro" id="IPR029021">
    <property type="entry name" value="Prot-tyrosine_phosphatase-like"/>
</dbReference>
<evidence type="ECO:0000256" key="10">
    <source>
        <dbReference type="ARBA" id="ARBA00023242"/>
    </source>
</evidence>
<dbReference type="GO" id="GO:0005730">
    <property type="term" value="C:nucleolus"/>
    <property type="evidence" value="ECO:0007669"/>
    <property type="project" value="UniProtKB-ARBA"/>
</dbReference>
<evidence type="ECO:0000259" key="15">
    <source>
        <dbReference type="PROSITE" id="PS50056"/>
    </source>
</evidence>
<dbReference type="GO" id="GO:0051301">
    <property type="term" value="P:cell division"/>
    <property type="evidence" value="ECO:0007669"/>
    <property type="project" value="UniProtKB-KW"/>
</dbReference>
<comment type="similarity">
    <text evidence="3">Belongs to the protein-tyrosine phosphatase family. Non-receptor class CDC14 subfamily.</text>
</comment>
<reference evidence="16 17" key="1">
    <citation type="submission" date="2018-11" db="EMBL/GenBank/DDBJ databases">
        <title>Genome sequence of Apiotrichum porosum DSM 27194.</title>
        <authorList>
            <person name="Aliyu H."/>
            <person name="Gorte O."/>
            <person name="Ochsenreither K."/>
        </authorList>
    </citation>
    <scope>NUCLEOTIDE SEQUENCE [LARGE SCALE GENOMIC DNA]</scope>
    <source>
        <strain evidence="16 17">DSM 27194</strain>
    </source>
</reference>
<dbReference type="RefSeq" id="XP_028473206.1">
    <property type="nucleotide sequence ID" value="XM_028618250.1"/>
</dbReference>
<dbReference type="GO" id="GO:0032954">
    <property type="term" value="P:regulation of cytokinetic process"/>
    <property type="evidence" value="ECO:0007669"/>
    <property type="project" value="UniProtKB-ARBA"/>
</dbReference>
<dbReference type="Pfam" id="PF22785">
    <property type="entry name" value="Tc-R-P"/>
    <property type="match status" value="1"/>
</dbReference>
<proteinExistence type="inferred from homology"/>
<evidence type="ECO:0000313" key="16">
    <source>
        <dbReference type="EMBL" id="RSH78059.1"/>
    </source>
</evidence>
<feature type="region of interest" description="Disordered" evidence="13">
    <location>
        <begin position="400"/>
        <end position="688"/>
    </location>
</feature>
<dbReference type="PROSITE" id="PS50054">
    <property type="entry name" value="TYR_PHOSPHATASE_DUAL"/>
    <property type="match status" value="1"/>
</dbReference>
<evidence type="ECO:0000256" key="6">
    <source>
        <dbReference type="ARBA" id="ARBA00022553"/>
    </source>
</evidence>
<keyword evidence="17" id="KW-1185">Reference proteome</keyword>
<dbReference type="InterPro" id="IPR016130">
    <property type="entry name" value="Tyr_Pase_AS"/>
</dbReference>
<feature type="compositionally biased region" description="Polar residues" evidence="13">
    <location>
        <begin position="668"/>
        <end position="679"/>
    </location>
</feature>
<dbReference type="FunFam" id="3.90.190.10:FF:000038">
    <property type="entry name" value="Tyrosine-protein phosphatase CDC14"/>
    <property type="match status" value="1"/>
</dbReference>
<comment type="subcellular location">
    <subcellularLocation>
        <location evidence="2">Cytoplasm</location>
    </subcellularLocation>
    <subcellularLocation>
        <location evidence="1">Nucleus</location>
    </subcellularLocation>
</comment>
<dbReference type="Pfam" id="PF14671">
    <property type="entry name" value="DSPn"/>
    <property type="match status" value="1"/>
</dbReference>
<evidence type="ECO:0000256" key="11">
    <source>
        <dbReference type="ARBA" id="ARBA00023254"/>
    </source>
</evidence>
<keyword evidence="11" id="KW-0469">Meiosis</keyword>
<feature type="domain" description="Tyrosine-protein phosphatase" evidence="14">
    <location>
        <begin position="218"/>
        <end position="369"/>
    </location>
</feature>
<keyword evidence="7 16" id="KW-0132">Cell division</keyword>
<dbReference type="GO" id="GO:0004725">
    <property type="term" value="F:protein tyrosine phosphatase activity"/>
    <property type="evidence" value="ECO:0007669"/>
    <property type="project" value="UniProtKB-EC"/>
</dbReference>
<evidence type="ECO:0000256" key="5">
    <source>
        <dbReference type="ARBA" id="ARBA00022490"/>
    </source>
</evidence>
<dbReference type="CDD" id="cd17657">
    <property type="entry name" value="CDC14_N"/>
    <property type="match status" value="1"/>
</dbReference>
<evidence type="ECO:0000259" key="14">
    <source>
        <dbReference type="PROSITE" id="PS50054"/>
    </source>
</evidence>
<keyword evidence="6" id="KW-0597">Phosphoprotein</keyword>
<name>A0A427XGP3_9TREE</name>
<dbReference type="EMBL" id="RSCE01000013">
    <property type="protein sequence ID" value="RSH78059.1"/>
    <property type="molecule type" value="Genomic_DNA"/>
</dbReference>
<dbReference type="STRING" id="105984.A0A427XGP3"/>
<sequence length="702" mass="76760">MGSTGSPPRNCISGFRSLPNAYAQFTQRLVFTTLEPKDVALGPYAHPVTGKPMHLFTLDDDMVYTPFKNDHGPLNLAYTFDACVRIYDKLNAKEHKRRALCLYTSPDPEKKSNMALVAALYALIVEHHDPWDAFQPLAHFELLPFRDAGNGVNEFGVTIQDVLYGVWKAGKNGLLQLQEFDADDYRYFERVENGDLNVLGSFIAFASPMDPSWIIRSTPPGERPPMYSSSQGRMLTAAFEKVMTKFYEEDVKLVIRLNDELYDRSHFVQTGMDHVDLYFDDGTNPTDEIVRDFIRIVDDTIARGKKVAVHCKAGLGRTGVLIGAYLIYKHQFTASEVIGYMRVIRPGMVVGPQQRYMQLNQMKWAGWAAIDAHRPPNFSDSLPSPPMENEVELVPVSSLPQVETPSRPLTPAKRVPAPTPSGKGGDAPCQPRKGRTLVEVTPEPEENLPPMRSRSSTPKRTTTQSIPPSPSSDRGEGSVRGIKRGSGRTPVSSPQPVRGQAPPPASTPRLAETQAGRLVRSTSSASCSSSVSELDQRATKRRNGDSPLAKSGLSSPPPSRDTTPADDLPPAPTTFPIEESEEPTTPPASKLTFDSNTQVMTPPSPAQRELPRSRSLIPRRGGIPIFKDEKPARRSGRTKSATDTGSLSDSEVSSAVSSSGVASTPSSNTRSNKVPSSTRRALLSTPRVWNTLSRLGGAALGQ</sequence>
<keyword evidence="9" id="KW-0378">Hydrolase</keyword>
<dbReference type="Proteomes" id="UP000279236">
    <property type="component" value="Unassembled WGS sequence"/>
</dbReference>
<dbReference type="SMART" id="SM00195">
    <property type="entry name" value="DSPc"/>
    <property type="match status" value="1"/>
</dbReference>
<dbReference type="GO" id="GO:0051321">
    <property type="term" value="P:meiotic cell cycle"/>
    <property type="evidence" value="ECO:0007669"/>
    <property type="project" value="UniProtKB-KW"/>
</dbReference>
<dbReference type="OrthoDB" id="5632at2759"/>
<gene>
    <name evidence="16" type="primary">CDC14</name>
    <name evidence="16" type="ORF">EHS24_002514</name>
</gene>
<evidence type="ECO:0000256" key="9">
    <source>
        <dbReference type="ARBA" id="ARBA00022801"/>
    </source>
</evidence>
<dbReference type="GO" id="GO:0033554">
    <property type="term" value="P:cellular response to stress"/>
    <property type="evidence" value="ECO:0007669"/>
    <property type="project" value="UniProtKB-ARBA"/>
</dbReference>
<dbReference type="EC" id="3.1.3.48" evidence="4"/>
<keyword evidence="5" id="KW-0963">Cytoplasm</keyword>
<feature type="compositionally biased region" description="Low complexity" evidence="13">
    <location>
        <begin position="646"/>
        <end position="667"/>
    </location>
</feature>
<dbReference type="GO" id="GO:0005816">
    <property type="term" value="C:spindle pole body"/>
    <property type="evidence" value="ECO:0007669"/>
    <property type="project" value="UniProtKB-ARBA"/>
</dbReference>
<feature type="compositionally biased region" description="Low complexity" evidence="13">
    <location>
        <begin position="449"/>
        <end position="463"/>
    </location>
</feature>
<feature type="compositionally biased region" description="Polar residues" evidence="13">
    <location>
        <begin position="592"/>
        <end position="601"/>
    </location>
</feature>
<dbReference type="AlphaFoldDB" id="A0A427XGP3"/>
<evidence type="ECO:0000256" key="8">
    <source>
        <dbReference type="ARBA" id="ARBA00022776"/>
    </source>
</evidence>
<evidence type="ECO:0000313" key="17">
    <source>
        <dbReference type="Proteomes" id="UP000279236"/>
    </source>
</evidence>
<evidence type="ECO:0000256" key="1">
    <source>
        <dbReference type="ARBA" id="ARBA00004123"/>
    </source>
</evidence>
<evidence type="ECO:0000256" key="3">
    <source>
        <dbReference type="ARBA" id="ARBA00007315"/>
    </source>
</evidence>
<organism evidence="16 17">
    <name type="scientific">Apiotrichum porosum</name>
    <dbReference type="NCBI Taxonomy" id="105984"/>
    <lineage>
        <taxon>Eukaryota</taxon>
        <taxon>Fungi</taxon>
        <taxon>Dikarya</taxon>
        <taxon>Basidiomycota</taxon>
        <taxon>Agaricomycotina</taxon>
        <taxon>Tremellomycetes</taxon>
        <taxon>Trichosporonales</taxon>
        <taxon>Trichosporonaceae</taxon>
        <taxon>Apiotrichum</taxon>
    </lineage>
</organism>
<dbReference type="InterPro" id="IPR050561">
    <property type="entry name" value="PTP"/>
</dbReference>
<feature type="compositionally biased region" description="Low complexity" evidence="13">
    <location>
        <begin position="521"/>
        <end position="532"/>
    </location>
</feature>
<keyword evidence="12" id="KW-0131">Cell cycle</keyword>
<dbReference type="InterPro" id="IPR029260">
    <property type="entry name" value="DSPn"/>
</dbReference>
<dbReference type="GeneID" id="39587057"/>
<dbReference type="PANTHER" id="PTHR23339">
    <property type="entry name" value="TYROSINE SPECIFIC PROTEIN PHOSPHATASE AND DUAL SPECIFICITY PROTEIN PHOSPHATASE"/>
    <property type="match status" value="1"/>
</dbReference>
<dbReference type="InterPro" id="IPR003595">
    <property type="entry name" value="Tyr_Pase_cat"/>
</dbReference>
<evidence type="ECO:0000256" key="12">
    <source>
        <dbReference type="ARBA" id="ARBA00023306"/>
    </source>
</evidence>
<dbReference type="SMART" id="SM00404">
    <property type="entry name" value="PTPc_motif"/>
    <property type="match status" value="1"/>
</dbReference>
<dbReference type="InterPro" id="IPR000387">
    <property type="entry name" value="Tyr_Pase_dom"/>
</dbReference>
<evidence type="ECO:0000256" key="13">
    <source>
        <dbReference type="SAM" id="MobiDB-lite"/>
    </source>
</evidence>
<dbReference type="GO" id="GO:0007096">
    <property type="term" value="P:regulation of exit from mitosis"/>
    <property type="evidence" value="ECO:0007669"/>
    <property type="project" value="UniProtKB-ARBA"/>
</dbReference>
<dbReference type="SUPFAM" id="SSF52799">
    <property type="entry name" value="(Phosphotyrosine protein) phosphatases II"/>
    <property type="match status" value="2"/>
</dbReference>
<dbReference type="PROSITE" id="PS50056">
    <property type="entry name" value="TYR_PHOSPHATASE_2"/>
    <property type="match status" value="1"/>
</dbReference>
<dbReference type="InterPro" id="IPR020422">
    <property type="entry name" value="TYR_PHOSPHATASE_DUAL_dom"/>
</dbReference>
<comment type="caution">
    <text evidence="16">The sequence shown here is derived from an EMBL/GenBank/DDBJ whole genome shotgun (WGS) entry which is preliminary data.</text>
</comment>
<evidence type="ECO:0000256" key="2">
    <source>
        <dbReference type="ARBA" id="ARBA00004496"/>
    </source>
</evidence>
<protein>
    <recommendedName>
        <fullName evidence="4">protein-tyrosine-phosphatase</fullName>
        <ecNumber evidence="4">3.1.3.48</ecNumber>
    </recommendedName>
</protein>
<dbReference type="GO" id="GO:0005737">
    <property type="term" value="C:cytoplasm"/>
    <property type="evidence" value="ECO:0007669"/>
    <property type="project" value="UniProtKB-SubCell"/>
</dbReference>
<feature type="domain" description="Tyrosine specific protein phosphatases" evidence="15">
    <location>
        <begin position="291"/>
        <end position="356"/>
    </location>
</feature>
<keyword evidence="8" id="KW-0498">Mitosis</keyword>
<dbReference type="Gene3D" id="3.90.190.10">
    <property type="entry name" value="Protein tyrosine phosphatase superfamily"/>
    <property type="match status" value="2"/>
</dbReference>
<evidence type="ECO:0000256" key="4">
    <source>
        <dbReference type="ARBA" id="ARBA00013064"/>
    </source>
</evidence>
<evidence type="ECO:0000256" key="7">
    <source>
        <dbReference type="ARBA" id="ARBA00022618"/>
    </source>
</evidence>
<feature type="compositionally biased region" description="Basic and acidic residues" evidence="13">
    <location>
        <begin position="534"/>
        <end position="544"/>
    </location>
</feature>
<keyword evidence="10" id="KW-0539">Nucleus</keyword>